<dbReference type="EMBL" id="PGTN01000007">
    <property type="protein sequence ID" value="PJF48752.1"/>
    <property type="molecule type" value="Genomic_DNA"/>
</dbReference>
<sequence>MKTMNELTEIIRAWSRRARLQHSIRLAFFGLACGLGVALLIALASRVFPLMSTATLIGLSIALAIAGLVGALAYPWLRHARTSPMQWARVFDQRFGLQERTSTALEIGEGHLSARNDLIRNIQRQDAERVTESVDARKLMPLHISRRDAILSLLFLMALVLAILLPNPQQQVLAQREQLRQTIAQQIERLGQAQQMIENSALSDAQKQAALQALDEARRKLEDPNVTPEEALAALNEAQSQLDALNDQAAQQQAEDLRRAGESLAPDALTNALANALANEHFDRAANEMRRLTDSSETGQPLSEEEMQRAADQLDQLARSVQNSDPELAQRLREAAQNMREGNIQAAQQQLDQAAQSLERAQETREASQALDRAQSQAEAARQAIAQQASQSQSQRPGQSQAGSNTPAGAQGRQSSQSQAQTSGRGEADNASARDSTTASDERSGASSSRKSDDFGSDDTVYAPRRISGEGRPVVLPEAQNPTAPNPDGRTSTAPGGGSSVPYEQVYGDYSKAADEALRSGRVPPDMRDYVRDYFSSLDPNPGNR</sequence>
<evidence type="ECO:0000256" key="1">
    <source>
        <dbReference type="SAM" id="MobiDB-lite"/>
    </source>
</evidence>
<keyword evidence="2" id="KW-1133">Transmembrane helix</keyword>
<organism evidence="3 4">
    <name type="scientific">Candidatus Thermofonsia Clade 3 bacterium</name>
    <dbReference type="NCBI Taxonomy" id="2364212"/>
    <lineage>
        <taxon>Bacteria</taxon>
        <taxon>Bacillati</taxon>
        <taxon>Chloroflexota</taxon>
        <taxon>Candidatus Thermofontia</taxon>
        <taxon>Candidatus Thermofonsia Clade 3</taxon>
    </lineage>
</organism>
<comment type="caution">
    <text evidence="3">The sequence shown here is derived from an EMBL/GenBank/DDBJ whole genome shotgun (WGS) entry which is preliminary data.</text>
</comment>
<feature type="region of interest" description="Disordered" evidence="1">
    <location>
        <begin position="290"/>
        <end position="310"/>
    </location>
</feature>
<evidence type="ECO:0000313" key="4">
    <source>
        <dbReference type="Proteomes" id="UP000230790"/>
    </source>
</evidence>
<gene>
    <name evidence="3" type="ORF">CUN48_02055</name>
</gene>
<evidence type="ECO:0000256" key="2">
    <source>
        <dbReference type="SAM" id="Phobius"/>
    </source>
</evidence>
<dbReference type="Proteomes" id="UP000230790">
    <property type="component" value="Unassembled WGS sequence"/>
</dbReference>
<accession>A0A2M8QG76</accession>
<feature type="compositionally biased region" description="Low complexity" evidence="1">
    <location>
        <begin position="374"/>
        <end position="425"/>
    </location>
</feature>
<name>A0A2M8QG76_9CHLR</name>
<feature type="compositionally biased region" description="Low complexity" evidence="1">
    <location>
        <begin position="345"/>
        <end position="356"/>
    </location>
</feature>
<feature type="transmembrane region" description="Helical" evidence="2">
    <location>
        <begin position="54"/>
        <end position="77"/>
    </location>
</feature>
<dbReference type="AlphaFoldDB" id="A0A2M8QG76"/>
<keyword evidence="2" id="KW-0812">Transmembrane</keyword>
<feature type="transmembrane region" description="Helical" evidence="2">
    <location>
        <begin position="26"/>
        <end position="48"/>
    </location>
</feature>
<keyword evidence="2" id="KW-0472">Membrane</keyword>
<feature type="transmembrane region" description="Helical" evidence="2">
    <location>
        <begin position="149"/>
        <end position="166"/>
    </location>
</feature>
<evidence type="ECO:0000313" key="3">
    <source>
        <dbReference type="EMBL" id="PJF48752.1"/>
    </source>
</evidence>
<feature type="compositionally biased region" description="Basic and acidic residues" evidence="1">
    <location>
        <begin position="440"/>
        <end position="454"/>
    </location>
</feature>
<protein>
    <recommendedName>
        <fullName evidence="5">DUF4175 domain-containing protein</fullName>
    </recommendedName>
</protein>
<proteinExistence type="predicted"/>
<feature type="region of interest" description="Disordered" evidence="1">
    <location>
        <begin position="341"/>
        <end position="508"/>
    </location>
</feature>
<reference evidence="3 4" key="1">
    <citation type="submission" date="2017-11" db="EMBL/GenBank/DDBJ databases">
        <title>Evolution of Phototrophy in the Chloroflexi Phylum Driven by Horizontal Gene Transfer.</title>
        <authorList>
            <person name="Ward L.M."/>
            <person name="Hemp J."/>
            <person name="Shih P.M."/>
            <person name="Mcglynn S.E."/>
            <person name="Fischer W."/>
        </authorList>
    </citation>
    <scope>NUCLEOTIDE SEQUENCE [LARGE SCALE GENOMIC DNA]</scope>
    <source>
        <strain evidence="3">JP3_7</strain>
    </source>
</reference>
<evidence type="ECO:0008006" key="5">
    <source>
        <dbReference type="Google" id="ProtNLM"/>
    </source>
</evidence>